<protein>
    <submittedName>
        <fullName evidence="2">Kynurenine formamidase</fullName>
    </submittedName>
</protein>
<dbReference type="Gene3D" id="3.40.50.1820">
    <property type="entry name" value="alpha/beta hydrolase"/>
    <property type="match status" value="1"/>
</dbReference>
<keyword evidence="3" id="KW-1185">Reference proteome</keyword>
<evidence type="ECO:0000313" key="3">
    <source>
        <dbReference type="Proteomes" id="UP000469558"/>
    </source>
</evidence>
<dbReference type="EMBL" id="QGMK01002381">
    <property type="protein sequence ID" value="TVY59128.1"/>
    <property type="molecule type" value="Genomic_DNA"/>
</dbReference>
<sequence length="290" mass="31986">MGDAQPALIRSTQLYLEGDEATQLNTVDIWTSNLSPVSKGDDKLWIIYVHGGAWRDPAVDSKTFELAVTELWASSKQSSIGAFASINYRLSPYPLHSENPSKPDDPARNVNHPAHLLDVAHALLYLEKEYGIANRYILAGHSAGATMAFQLRNSILKDAQLPEPACVIGIAGIYHFDNFVEVHKEIPVYKEFMENAFPDHSVWGSASPPISKLPGVALWEQAKIIVISHSDDDELVEKTQASTMIKRAESIAQAEKRVHWLKASGKHDEVWANGEILAGLISKSIDLLKA</sequence>
<gene>
    <name evidence="2" type="primary">BNA7_0</name>
    <name evidence="2" type="ORF">LSUE1_G008160</name>
</gene>
<evidence type="ECO:0000256" key="1">
    <source>
        <dbReference type="ARBA" id="ARBA00022801"/>
    </source>
</evidence>
<dbReference type="InterPro" id="IPR050300">
    <property type="entry name" value="GDXG_lipolytic_enzyme"/>
</dbReference>
<reference evidence="2 3" key="1">
    <citation type="submission" date="2018-05" db="EMBL/GenBank/DDBJ databases">
        <title>Genome sequencing and assembly of the regulated plant pathogen Lachnellula willkommii and related sister species for the development of diagnostic species identification markers.</title>
        <authorList>
            <person name="Giroux E."/>
            <person name="Bilodeau G."/>
        </authorList>
    </citation>
    <scope>NUCLEOTIDE SEQUENCE [LARGE SCALE GENOMIC DNA]</scope>
    <source>
        <strain evidence="2 3">CBS 268.59</strain>
    </source>
</reference>
<comment type="caution">
    <text evidence="2">The sequence shown here is derived from an EMBL/GenBank/DDBJ whole genome shotgun (WGS) entry which is preliminary data.</text>
</comment>
<dbReference type="GO" id="GO:0016787">
    <property type="term" value="F:hydrolase activity"/>
    <property type="evidence" value="ECO:0007669"/>
    <property type="project" value="UniProtKB-KW"/>
</dbReference>
<dbReference type="AlphaFoldDB" id="A0A8T9BT49"/>
<accession>A0A8T9BT49</accession>
<keyword evidence="1" id="KW-0378">Hydrolase</keyword>
<dbReference type="PANTHER" id="PTHR48081:SF33">
    <property type="entry name" value="KYNURENINE FORMAMIDASE"/>
    <property type="match status" value="1"/>
</dbReference>
<name>A0A8T9BT49_9HELO</name>
<proteinExistence type="predicted"/>
<dbReference type="Proteomes" id="UP000469558">
    <property type="component" value="Unassembled WGS sequence"/>
</dbReference>
<dbReference type="InterPro" id="IPR029058">
    <property type="entry name" value="AB_hydrolase_fold"/>
</dbReference>
<organism evidence="2 3">
    <name type="scientific">Lachnellula suecica</name>
    <dbReference type="NCBI Taxonomy" id="602035"/>
    <lineage>
        <taxon>Eukaryota</taxon>
        <taxon>Fungi</taxon>
        <taxon>Dikarya</taxon>
        <taxon>Ascomycota</taxon>
        <taxon>Pezizomycotina</taxon>
        <taxon>Leotiomycetes</taxon>
        <taxon>Helotiales</taxon>
        <taxon>Lachnaceae</taxon>
        <taxon>Lachnellula</taxon>
    </lineage>
</organism>
<dbReference type="OrthoDB" id="420264at2759"/>
<dbReference type="PANTHER" id="PTHR48081">
    <property type="entry name" value="AB HYDROLASE SUPERFAMILY PROTEIN C4A8.06C"/>
    <property type="match status" value="1"/>
</dbReference>
<dbReference type="SUPFAM" id="SSF53474">
    <property type="entry name" value="alpha/beta-Hydrolases"/>
    <property type="match status" value="1"/>
</dbReference>
<evidence type="ECO:0000313" key="2">
    <source>
        <dbReference type="EMBL" id="TVY59128.1"/>
    </source>
</evidence>